<dbReference type="SUPFAM" id="SSF51735">
    <property type="entry name" value="NAD(P)-binding Rossmann-fold domains"/>
    <property type="match status" value="1"/>
</dbReference>
<dbReference type="Proteomes" id="UP000279908">
    <property type="component" value="Unassembled WGS sequence"/>
</dbReference>
<dbReference type="InterPro" id="IPR002347">
    <property type="entry name" value="SDR_fam"/>
</dbReference>
<reference evidence="2 3" key="1">
    <citation type="submission" date="2018-12" db="EMBL/GenBank/DDBJ databases">
        <authorList>
            <person name="Lunina O.N."/>
            <person name="Grouzdev D.S."/>
            <person name="Gorlenko V.M."/>
            <person name="Savvichev A.S."/>
        </authorList>
    </citation>
    <scope>NUCLEOTIDE SEQUENCE [LARGE SCALE GENOMIC DNA]</scope>
    <source>
        <strain evidence="2 3">BrKhr-17</strain>
    </source>
</reference>
<proteinExistence type="inferred from homology"/>
<dbReference type="AlphaFoldDB" id="A0A3S0MPG5"/>
<dbReference type="CDD" id="cd05233">
    <property type="entry name" value="SDR_c"/>
    <property type="match status" value="1"/>
</dbReference>
<evidence type="ECO:0000256" key="1">
    <source>
        <dbReference type="ARBA" id="ARBA00006484"/>
    </source>
</evidence>
<evidence type="ECO:0000313" key="3">
    <source>
        <dbReference type="Proteomes" id="UP000279908"/>
    </source>
</evidence>
<dbReference type="PANTHER" id="PTHR42760">
    <property type="entry name" value="SHORT-CHAIN DEHYDROGENASES/REDUCTASES FAMILY MEMBER"/>
    <property type="match status" value="1"/>
</dbReference>
<dbReference type="EMBL" id="RXYK01000026">
    <property type="protein sequence ID" value="RTY35181.1"/>
    <property type="molecule type" value="Genomic_DNA"/>
</dbReference>
<dbReference type="PRINTS" id="PR00081">
    <property type="entry name" value="GDHRDH"/>
</dbReference>
<name>A0A3S0MPG5_CHLPH</name>
<sequence length="239" mass="26397">MIRPVKTLIIGGSRGIGSVIRERLSSRGDDVYTASRSLNESRRHFYCDLPDSIAINADIVWDNIVFAHRYRGDSRDEEYGVMIKGMDRVIHHLINSLSSKSSIVLLGSNAADFVLREQDGYYHASRSALVGFMRYYAAVLGVKGVRCNMVSPSTIIKPENADFFAPGNDVRKLIEDITPLRRMGTAEDVASVVEFLCSSHSSFVTGQTIYVDGGLSVLGQESIARDLMNLKHGDFNGQS</sequence>
<dbReference type="GO" id="GO:0016616">
    <property type="term" value="F:oxidoreductase activity, acting on the CH-OH group of donors, NAD or NADP as acceptor"/>
    <property type="evidence" value="ECO:0007669"/>
    <property type="project" value="TreeGrafter"/>
</dbReference>
<comment type="caution">
    <text evidence="2">The sequence shown here is derived from an EMBL/GenBank/DDBJ whole genome shotgun (WGS) entry which is preliminary data.</text>
</comment>
<dbReference type="InterPro" id="IPR036291">
    <property type="entry name" value="NAD(P)-bd_dom_sf"/>
</dbReference>
<evidence type="ECO:0000313" key="2">
    <source>
        <dbReference type="EMBL" id="RTY35181.1"/>
    </source>
</evidence>
<dbReference type="Gene3D" id="3.40.50.720">
    <property type="entry name" value="NAD(P)-binding Rossmann-like Domain"/>
    <property type="match status" value="1"/>
</dbReference>
<comment type="similarity">
    <text evidence="1">Belongs to the short-chain dehydrogenases/reductases (SDR) family.</text>
</comment>
<protein>
    <submittedName>
        <fullName evidence="2">SDR family oxidoreductase</fullName>
    </submittedName>
</protein>
<organism evidence="2 3">
    <name type="scientific">Chlorobium phaeovibrioides</name>
    <dbReference type="NCBI Taxonomy" id="1094"/>
    <lineage>
        <taxon>Bacteria</taxon>
        <taxon>Pseudomonadati</taxon>
        <taxon>Chlorobiota</taxon>
        <taxon>Chlorobiia</taxon>
        <taxon>Chlorobiales</taxon>
        <taxon>Chlorobiaceae</taxon>
        <taxon>Chlorobium/Pelodictyon group</taxon>
        <taxon>Chlorobium</taxon>
    </lineage>
</organism>
<accession>A0A3S0MPG5</accession>
<gene>
    <name evidence="2" type="ORF">EKD02_09430</name>
</gene>
<dbReference type="Pfam" id="PF13561">
    <property type="entry name" value="adh_short_C2"/>
    <property type="match status" value="1"/>
</dbReference>